<gene>
    <name evidence="2" type="ORF">A2361_00500</name>
</gene>
<feature type="transmembrane region" description="Helical" evidence="1">
    <location>
        <begin position="145"/>
        <end position="162"/>
    </location>
</feature>
<feature type="transmembrane region" description="Helical" evidence="1">
    <location>
        <begin position="71"/>
        <end position="90"/>
    </location>
</feature>
<dbReference type="EMBL" id="MGHZ01000028">
    <property type="protein sequence ID" value="OGM80592.1"/>
    <property type="molecule type" value="Genomic_DNA"/>
</dbReference>
<organism evidence="2 3">
    <name type="scientific">Candidatus Woesebacteria bacterium RIFOXYB1_FULL_40_26</name>
    <dbReference type="NCBI Taxonomy" id="1802539"/>
    <lineage>
        <taxon>Bacteria</taxon>
        <taxon>Candidatus Woeseibacteriota</taxon>
    </lineage>
</organism>
<feature type="transmembrane region" description="Helical" evidence="1">
    <location>
        <begin position="96"/>
        <end position="114"/>
    </location>
</feature>
<accession>A0A1F8CWC8</accession>
<keyword evidence="1" id="KW-0472">Membrane</keyword>
<keyword evidence="1" id="KW-0812">Transmembrane</keyword>
<feature type="transmembrane region" description="Helical" evidence="1">
    <location>
        <begin position="33"/>
        <end position="51"/>
    </location>
</feature>
<dbReference type="AlphaFoldDB" id="A0A1F8CWC8"/>
<keyword evidence="1" id="KW-1133">Transmembrane helix</keyword>
<proteinExistence type="predicted"/>
<comment type="caution">
    <text evidence="2">The sequence shown here is derived from an EMBL/GenBank/DDBJ whole genome shotgun (WGS) entry which is preliminary data.</text>
</comment>
<name>A0A1F8CWC8_9BACT</name>
<evidence type="ECO:0000313" key="2">
    <source>
        <dbReference type="EMBL" id="OGM80592.1"/>
    </source>
</evidence>
<reference evidence="2 3" key="1">
    <citation type="journal article" date="2016" name="Nat. Commun.">
        <title>Thousands of microbial genomes shed light on interconnected biogeochemical processes in an aquifer system.</title>
        <authorList>
            <person name="Anantharaman K."/>
            <person name="Brown C.T."/>
            <person name="Hug L.A."/>
            <person name="Sharon I."/>
            <person name="Castelle C.J."/>
            <person name="Probst A.J."/>
            <person name="Thomas B.C."/>
            <person name="Singh A."/>
            <person name="Wilkins M.J."/>
            <person name="Karaoz U."/>
            <person name="Brodie E.L."/>
            <person name="Williams K.H."/>
            <person name="Hubbard S.S."/>
            <person name="Banfield J.F."/>
        </authorList>
    </citation>
    <scope>NUCLEOTIDE SEQUENCE [LARGE SCALE GENOMIC DNA]</scope>
</reference>
<protein>
    <submittedName>
        <fullName evidence="2">Uncharacterized protein</fullName>
    </submittedName>
</protein>
<sequence>MKIVRSLFLILVTLLSLFVSVTGLFAEIDLASRILHILFLPVAAYFIYVLVEHILHKTPVFDQKTGFRRVLIYYCFIVTAAVVIVSFISSLNFPQFLSSLLFSPMAIYFLLLVWPRRKEALPLKQSELKSLLAPVPKLDVDRRNFLKLIGSAGILAVIWGLFSKRGGISSFLGNTDAFESITLKNTSGNVINPAENSPTDGYNISQIDDSIPSYFGFVNKDGGWFIMREGEDSAFRYIKGDSNFTINWSNRAKLNYSYFDKVF</sequence>
<dbReference type="Proteomes" id="UP000178848">
    <property type="component" value="Unassembled WGS sequence"/>
</dbReference>
<evidence type="ECO:0000313" key="3">
    <source>
        <dbReference type="Proteomes" id="UP000178848"/>
    </source>
</evidence>
<evidence type="ECO:0000256" key="1">
    <source>
        <dbReference type="SAM" id="Phobius"/>
    </source>
</evidence>